<dbReference type="InterPro" id="IPR016181">
    <property type="entry name" value="Acyl_CoA_acyltransferase"/>
</dbReference>
<proteinExistence type="predicted"/>
<organism evidence="2 3">
    <name type="scientific">Xaviernesmea oryzae</name>
    <dbReference type="NCBI Taxonomy" id="464029"/>
    <lineage>
        <taxon>Bacteria</taxon>
        <taxon>Pseudomonadati</taxon>
        <taxon>Pseudomonadota</taxon>
        <taxon>Alphaproteobacteria</taxon>
        <taxon>Hyphomicrobiales</taxon>
        <taxon>Rhizobiaceae</taxon>
        <taxon>Rhizobium/Agrobacterium group</taxon>
        <taxon>Xaviernesmea</taxon>
    </lineage>
</organism>
<dbReference type="STRING" id="464029.SAMN02982989_4837"/>
<evidence type="ECO:0000313" key="3">
    <source>
        <dbReference type="Proteomes" id="UP000192903"/>
    </source>
</evidence>
<gene>
    <name evidence="2" type="ORF">SAMN02982989_4837</name>
</gene>
<dbReference type="Gene3D" id="3.40.630.30">
    <property type="match status" value="1"/>
</dbReference>
<dbReference type="EMBL" id="FXAF01000002">
    <property type="protein sequence ID" value="SMF06324.1"/>
    <property type="molecule type" value="Genomic_DNA"/>
</dbReference>
<protein>
    <recommendedName>
        <fullName evidence="1">N-acyl amino acid synthase FeeM catalytic core domain-containing protein</fullName>
    </recommendedName>
</protein>
<dbReference type="RefSeq" id="WP_085420240.1">
    <property type="nucleotide sequence ID" value="NZ_FXAF01000002.1"/>
</dbReference>
<dbReference type="AlphaFoldDB" id="A0A1X7D101"/>
<accession>A0A1X7D101</accession>
<dbReference type="Pfam" id="PF21926">
    <property type="entry name" value="FeeM"/>
    <property type="match status" value="1"/>
</dbReference>
<dbReference type="InterPro" id="IPR054597">
    <property type="entry name" value="FeeM_cat"/>
</dbReference>
<evidence type="ECO:0000259" key="1">
    <source>
        <dbReference type="Pfam" id="PF21926"/>
    </source>
</evidence>
<reference evidence="3" key="1">
    <citation type="submission" date="2017-04" db="EMBL/GenBank/DDBJ databases">
        <authorList>
            <person name="Varghese N."/>
            <person name="Submissions S."/>
        </authorList>
    </citation>
    <scope>NUCLEOTIDE SEQUENCE [LARGE SCALE GENOMIC DNA]</scope>
    <source>
        <strain evidence="3">B4P</strain>
    </source>
</reference>
<dbReference type="Proteomes" id="UP000192903">
    <property type="component" value="Unassembled WGS sequence"/>
</dbReference>
<keyword evidence="3" id="KW-1185">Reference proteome</keyword>
<name>A0A1X7D101_9HYPH</name>
<feature type="domain" description="N-acyl amino acid synthase FeeM catalytic core" evidence="1">
    <location>
        <begin position="36"/>
        <end position="192"/>
    </location>
</feature>
<evidence type="ECO:0000313" key="2">
    <source>
        <dbReference type="EMBL" id="SMF06324.1"/>
    </source>
</evidence>
<dbReference type="SUPFAM" id="SSF55729">
    <property type="entry name" value="Acyl-CoA N-acyltransferases (Nat)"/>
    <property type="match status" value="1"/>
</dbReference>
<dbReference type="OrthoDB" id="9812697at2"/>
<sequence>MPNDKTFSDEDFSSRLLATLDRVEYRRIESHEDFEDIARLRFKAYKARGVLPVAASSMLDDIDFDDHAYVFGVYYYEELVSTIRVHHVTAEHRVCQSSGIFPDAVDAFLDAGMTLVDPARFAADPEIIDELPAIPYLTLRPTVMAAIHFDADRVLQHIRPAHAAFYRRVFAADTVVARRMADVYGFDLTLLASRAREVRPGLMRRFPLFRSEAFERRLMFDRSSRFDIPPLTILPTARLAGRLTSAETAFVT</sequence>